<dbReference type="EMBL" id="SGPJ01000250">
    <property type="protein sequence ID" value="THG96247.1"/>
    <property type="molecule type" value="Genomic_DNA"/>
</dbReference>
<comment type="caution">
    <text evidence="3">The sequence shown here is derived from an EMBL/GenBank/DDBJ whole genome shotgun (WGS) entry which is preliminary data.</text>
</comment>
<gene>
    <name evidence="3" type="ORF">EW026_g5551</name>
</gene>
<protein>
    <recommendedName>
        <fullName evidence="2">F-box domain-containing protein</fullName>
    </recommendedName>
</protein>
<dbReference type="InterPro" id="IPR020575">
    <property type="entry name" value="Hsp90_N"/>
</dbReference>
<dbReference type="SUPFAM" id="SSF81383">
    <property type="entry name" value="F-box domain"/>
    <property type="match status" value="1"/>
</dbReference>
<dbReference type="InterPro" id="IPR036047">
    <property type="entry name" value="F-box-like_dom_sf"/>
</dbReference>
<accession>A0A4S4KFI9</accession>
<dbReference type="InterPro" id="IPR048627">
    <property type="entry name" value="Sec10_HB"/>
</dbReference>
<feature type="domain" description="F-box" evidence="2">
    <location>
        <begin position="1584"/>
        <end position="1630"/>
    </location>
</feature>
<evidence type="ECO:0000256" key="1">
    <source>
        <dbReference type="SAM" id="MobiDB-lite"/>
    </source>
</evidence>
<dbReference type="PRINTS" id="PR00775">
    <property type="entry name" value="HEATSHOCK90"/>
</dbReference>
<keyword evidence="4" id="KW-1185">Reference proteome</keyword>
<dbReference type="Pfam" id="PF25794">
    <property type="entry name" value="SACS"/>
    <property type="match status" value="1"/>
</dbReference>
<dbReference type="Proteomes" id="UP000309038">
    <property type="component" value="Unassembled WGS sequence"/>
</dbReference>
<dbReference type="InterPro" id="IPR001810">
    <property type="entry name" value="F-box_dom"/>
</dbReference>
<evidence type="ECO:0000259" key="2">
    <source>
        <dbReference type="PROSITE" id="PS50181"/>
    </source>
</evidence>
<feature type="region of interest" description="Disordered" evidence="1">
    <location>
        <begin position="2073"/>
        <end position="2123"/>
    </location>
</feature>
<feature type="region of interest" description="Disordered" evidence="1">
    <location>
        <begin position="187"/>
        <end position="207"/>
    </location>
</feature>
<dbReference type="InterPro" id="IPR036890">
    <property type="entry name" value="HATPase_C_sf"/>
</dbReference>
<dbReference type="Pfam" id="PF00646">
    <property type="entry name" value="F-box"/>
    <property type="match status" value="1"/>
</dbReference>
<evidence type="ECO:0000313" key="3">
    <source>
        <dbReference type="EMBL" id="THG96247.1"/>
    </source>
</evidence>
<organism evidence="3 4">
    <name type="scientific">Hermanssonia centrifuga</name>
    <dbReference type="NCBI Taxonomy" id="98765"/>
    <lineage>
        <taxon>Eukaryota</taxon>
        <taxon>Fungi</taxon>
        <taxon>Dikarya</taxon>
        <taxon>Basidiomycota</taxon>
        <taxon>Agaricomycotina</taxon>
        <taxon>Agaricomycetes</taxon>
        <taxon>Polyporales</taxon>
        <taxon>Meruliaceae</taxon>
        <taxon>Hermanssonia</taxon>
    </lineage>
</organism>
<dbReference type="Pfam" id="PF12449">
    <property type="entry name" value="DUF3684"/>
    <property type="match status" value="2"/>
</dbReference>
<reference evidence="3 4" key="1">
    <citation type="submission" date="2019-02" db="EMBL/GenBank/DDBJ databases">
        <title>Genome sequencing of the rare red list fungi Phlebia centrifuga.</title>
        <authorList>
            <person name="Buettner E."/>
            <person name="Kellner H."/>
        </authorList>
    </citation>
    <scope>NUCLEOTIDE SEQUENCE [LARGE SCALE GENOMIC DNA]</scope>
    <source>
        <strain evidence="3 4">DSM 108282</strain>
    </source>
</reference>
<dbReference type="Gene3D" id="3.30.565.10">
    <property type="entry name" value="Histidine kinase-like ATPase, C-terminal domain"/>
    <property type="match status" value="1"/>
</dbReference>
<dbReference type="SMART" id="SM00256">
    <property type="entry name" value="FBOX"/>
    <property type="match status" value="1"/>
</dbReference>
<dbReference type="InterPro" id="IPR058210">
    <property type="entry name" value="SACS/Nov_dom"/>
</dbReference>
<sequence length="2387" mass="265258">MANVRDALWASGQDESVEVNQRALIDKVLARYSGEFTVFRELLQNSDDASAKAAEIHFETQPHLSQDKTAPQDDTLLLKDSSDKLPDLKTSVVHQWTFKNDGMPFRDQDWTRLKKIAEGNPDEEKIGAFGVGFYSLFSVTEEPFVTSGGKHPNYEIKSDELTPYEPGQWMGFHWKDKKDQLFARRGSIPSTESAGPDPWTTFTMPLREPGPPPPPFDFIRFLTSSITFMAHLTEVSVFFDGKRLARIRKECGVPRLLGLRKGLKAETPKRLMRVTKVTVTPLSIKAEVMQWVYSYGSPRKRHLPAVVQDTRKAVSSGFFSTLFSTFGGTPQRQPSPMPEAQVQQLKEQNDEAENGKLHGVIESSVVLAVFSAAVDVVLDERMKREILRATKKSAPQKMEYQLIYTGKDEYDASKKEDEHAAGSIFQGLRADIEGNGTGRIFIGHSTGQTTGIATSFRDRNIRIWNEELLGVGGYLARTAYEQEMDDISTLWSTSQDNLEIKTHLRSRALHALQFFTFHASTPASQVATVLEEAFFSCVPEATMFSALIGAEQSSSFPIISTTGIRSASAVRLPNAIFAEFLKQLPVLPEDVIAGASAMVGSLRGRGMIKEITFEDVLQELRARPLSEASFDSNAHRGLWLTDQTDLLPLNISRNFDPQSLISAFGWKELTIGEWLRHVLDPDVSKSNAEYDLTLSPTWAERVLNVLARVWPACPRVVQEDVINLLKDKICIPTSAGLRTPQEAYFQNAHVFPDLPLITLPSGAPVKGPLEKFVEALGVRKHVELQIVFDRMLKAGDWSIVDLIKYLVAVQSTLSSEELDRLRLTPAFPKENGNADATSDKTRKTRSRAEHLYEPLDVFKELGLPVIDWGSKKWRGSSEEAKFLFLLGLRRFPPLDTVLGLAAGPDERIRGLALKYFLDNFAARYNDYQPASYSQLAFIPALKGRAPCMAKPGEVFASSTWASLGFMILNPNLQADAATKLGVKDHPPASFLVSLLEKSPPETEDVARLWFGAMATRTTVPVTTLKDGEAKAGSAVRLIAPSQCYFKRDTNGQIHSKLFTFVDFGPQANQFLSACGTKHEPTVEEIAVILLEDPSRFWELADGRDNFLIELRNIAVNRRLLSPATLTRMKQGPIFLGSRRIKREKFKSKESSADLEEDENWEYEYGLFTPDKIVIADDTNAYRVFGDSIFACPQEDLLEVTKSLTYGEVRAVRNQDSSAVAMRVGRGPIELWLAGNDLVDMFEVSTSICRLLFDSPRASDALLFMTILSTDLRALRRRGYNVDRILQKQKTAAEDAAKERAQQTALVPQDVLLAMAHASAAIDQRPGSPSSESALDNDVGLGREKMQPPHWMPKGNLKDNLDSWKRILTIYLFSPNTRVGKWLALTLATAAYHTGTHPIVLVATAPENTGTSLIASPPNCLPSCHTWTYSANIDMAIRACRQEEDDLLRNKQNMRIIKESLNNGYCDVSGHGGDMMIAGDMGGIKFYVSRDIPHAQQLLTVKRDSLARFIHIIKPLGEVYGLPATSLHVFYDISGGLIAFNRKASLFLNLRFFEAWPLEPVKLYASATGSKRFSQPLSAKGPAPFALIGRLPVDVHILILTYLGVPDIPAYSLVSRSLGKLSKDERVWEARWKASGMEKQSFTLILDDLEARSKSQNAIRKGKVPPTLVVDGVEDDFGDFTSVNAPADEMGDFVSGFAGATIMSPTVASWVPPTPTFRLRYIRAHNLLKSFVPALLSPPHAILTALFPTPAPTLSEQAHTLRLLSLFFSYRVKPLRSWQTLASSLRAAMDLFGEGLLTAFDASDSKGDENAMAKYQAQVGLQTRKDETLDFDAMDTFMNHILAVLKEQGGRAVKVFPPEANVLLSFAERIASEVVGEYITSLLTRARELSNETFLKASAATFREAWRMVDAIVNISSERSDAVVSHTTAEDVVYRMFESNMDEYLDEEIEYIKQSFEMICRTWEKTLSQQATVPTTTQEQARFLGSHNPAQVKRTVLASFTDVLLLPVTIVPRTTVAVGKAFGAALTTGGNAAVQGIAMLNPQRWGATGGSKAHNGYVDFGKGGETTLFEVGADEDDEKDEKGSHTGQKHAAKRDTMSSISSTGTTTTQNATGIPPSIASSSGVSTPVPVLGPAQFDKFEMLLSLDTTLELIHADRESLKRAETFSGYPGQYGHRVHDTVEEIFVLLLQALAERHIRPGFERAAEQMRAYRPAEHEETNSVAPLLQFFELVHIGDTMQSMVQVYFDKELAPHIDKTDFLNAVVREKKRFEDTLDDSVAAGLNMGTETLMNQVGVDIYAVKDCVIIPQNPHFLSIAAEFSYLKMLGHVYVVEDAKDLAQIVRDVTRYGGAYRPEDVYEFIQRRSDWKKIEKTVDKTMYNLSFKEDCIIC</sequence>
<dbReference type="PANTHER" id="PTHR47839">
    <property type="entry name" value="DOMAIN PROTEIN, PUTATIVE (AFU_ORTHOLOGUE AFUA_6G04830)-RELATED"/>
    <property type="match status" value="1"/>
</dbReference>
<feature type="compositionally biased region" description="Low complexity" evidence="1">
    <location>
        <begin position="2096"/>
        <end position="2107"/>
    </location>
</feature>
<dbReference type="SUPFAM" id="SSF55874">
    <property type="entry name" value="ATPase domain of HSP90 chaperone/DNA topoisomerase II/histidine kinase"/>
    <property type="match status" value="1"/>
</dbReference>
<dbReference type="InterPro" id="IPR022155">
    <property type="entry name" value="DUF3684"/>
</dbReference>
<proteinExistence type="predicted"/>
<dbReference type="NCBIfam" id="NF047352">
    <property type="entry name" value="P_loop_sacsin"/>
    <property type="match status" value="1"/>
</dbReference>
<dbReference type="PROSITE" id="PS50181">
    <property type="entry name" value="FBOX"/>
    <property type="match status" value="1"/>
</dbReference>
<dbReference type="Pfam" id="PF07393">
    <property type="entry name" value="Sec10_HB"/>
    <property type="match status" value="1"/>
</dbReference>
<evidence type="ECO:0000313" key="4">
    <source>
        <dbReference type="Proteomes" id="UP000309038"/>
    </source>
</evidence>
<dbReference type="PANTHER" id="PTHR47839:SF1">
    <property type="entry name" value="DOMAIN PROTEIN, PUTATIVE (AFU_ORTHOLOGUE AFUA_6G04830)-RELATED"/>
    <property type="match status" value="1"/>
</dbReference>
<feature type="region of interest" description="Disordered" evidence="1">
    <location>
        <begin position="1321"/>
        <end position="1353"/>
    </location>
</feature>
<name>A0A4S4KFI9_9APHY</name>